<reference evidence="2" key="2">
    <citation type="submission" date="2020-09" db="EMBL/GenBank/DDBJ databases">
        <authorList>
            <person name="Sun Q."/>
            <person name="Kim S."/>
        </authorList>
    </citation>
    <scope>NUCLEOTIDE SEQUENCE</scope>
    <source>
        <strain evidence="2">KCTC 12870</strain>
    </source>
</reference>
<dbReference type="AlphaFoldDB" id="A0A8J3D9J5"/>
<evidence type="ECO:0000256" key="1">
    <source>
        <dbReference type="SAM" id="Phobius"/>
    </source>
</evidence>
<reference evidence="2" key="1">
    <citation type="journal article" date="2014" name="Int. J. Syst. Evol. Microbiol.">
        <title>Complete genome sequence of Corynebacterium casei LMG S-19264T (=DSM 44701T), isolated from a smear-ripened cheese.</title>
        <authorList>
            <consortium name="US DOE Joint Genome Institute (JGI-PGF)"/>
            <person name="Walter F."/>
            <person name="Albersmeier A."/>
            <person name="Kalinowski J."/>
            <person name="Ruckert C."/>
        </authorList>
    </citation>
    <scope>NUCLEOTIDE SEQUENCE</scope>
    <source>
        <strain evidence="2">KCTC 12870</strain>
    </source>
</reference>
<dbReference type="Proteomes" id="UP000642829">
    <property type="component" value="Unassembled WGS sequence"/>
</dbReference>
<accession>A0A8J3D9J5</accession>
<dbReference type="EMBL" id="BMXG01000002">
    <property type="protein sequence ID" value="GHB91861.1"/>
    <property type="molecule type" value="Genomic_DNA"/>
</dbReference>
<sequence length="213" mass="23442">MTERVKFGRGLIACPSCDALHRRPDESLTGDGHCVACGHKLFTRIPNSIQRTLALSLSGLVFFLPANIFPLVTLSSYGVHNQNELASGPIELLSSRMPAVSLLVFLTSIVFPILLLLCLGYVSACGQLDRFPDRSFTQVMRLLKKLYRWAMIDVYILACLVAFVKLADLAKVDPGTGLYCLAGVLACTVLASLSYDPDLLWSRYVTASERRRA</sequence>
<feature type="transmembrane region" description="Helical" evidence="1">
    <location>
        <begin position="53"/>
        <end position="79"/>
    </location>
</feature>
<proteinExistence type="predicted"/>
<keyword evidence="3" id="KW-1185">Reference proteome</keyword>
<comment type="caution">
    <text evidence="2">The sequence shown here is derived from an EMBL/GenBank/DDBJ whole genome shotgun (WGS) entry which is preliminary data.</text>
</comment>
<feature type="transmembrane region" description="Helical" evidence="1">
    <location>
        <begin position="176"/>
        <end position="195"/>
    </location>
</feature>
<keyword evidence="1" id="KW-1133">Transmembrane helix</keyword>
<feature type="transmembrane region" description="Helical" evidence="1">
    <location>
        <begin position="146"/>
        <end position="164"/>
    </location>
</feature>
<organism evidence="2 3">
    <name type="scientific">Cerasicoccus arenae</name>
    <dbReference type="NCBI Taxonomy" id="424488"/>
    <lineage>
        <taxon>Bacteria</taxon>
        <taxon>Pseudomonadati</taxon>
        <taxon>Verrucomicrobiota</taxon>
        <taxon>Opitutia</taxon>
        <taxon>Puniceicoccales</taxon>
        <taxon>Cerasicoccaceae</taxon>
        <taxon>Cerasicoccus</taxon>
    </lineage>
</organism>
<evidence type="ECO:0000313" key="3">
    <source>
        <dbReference type="Proteomes" id="UP000642829"/>
    </source>
</evidence>
<feature type="transmembrane region" description="Helical" evidence="1">
    <location>
        <begin position="99"/>
        <end position="125"/>
    </location>
</feature>
<keyword evidence="1" id="KW-0472">Membrane</keyword>
<evidence type="ECO:0008006" key="4">
    <source>
        <dbReference type="Google" id="ProtNLM"/>
    </source>
</evidence>
<name>A0A8J3D9J5_9BACT</name>
<keyword evidence="1" id="KW-0812">Transmembrane</keyword>
<evidence type="ECO:0000313" key="2">
    <source>
        <dbReference type="EMBL" id="GHB91861.1"/>
    </source>
</evidence>
<dbReference type="Pfam" id="PF04403">
    <property type="entry name" value="PqiA"/>
    <property type="match status" value="1"/>
</dbReference>
<protein>
    <recommendedName>
        <fullName evidence="4">Paraquat-inducible protein A</fullName>
    </recommendedName>
</protein>
<gene>
    <name evidence="2" type="ORF">GCM10007047_03460</name>
</gene>
<dbReference type="InterPro" id="IPR007498">
    <property type="entry name" value="PqiA-like"/>
</dbReference>
<dbReference type="RefSeq" id="WP_189511239.1">
    <property type="nucleotide sequence ID" value="NZ_BMXG01000002.1"/>
</dbReference>